<proteinExistence type="predicted"/>
<comment type="caution">
    <text evidence="3">The sequence shown here is derived from an EMBL/GenBank/DDBJ whole genome shotgun (WGS) entry which is preliminary data.</text>
</comment>
<evidence type="ECO:0000256" key="1">
    <source>
        <dbReference type="SAM" id="SignalP"/>
    </source>
</evidence>
<dbReference type="Proteomes" id="UP001251857">
    <property type="component" value="Unassembled WGS sequence"/>
</dbReference>
<accession>A0ABU3C383</accession>
<dbReference type="EMBL" id="JAVRIB010000016">
    <property type="protein sequence ID" value="MDT0636010.1"/>
    <property type="molecule type" value="Genomic_DNA"/>
</dbReference>
<dbReference type="Gene3D" id="3.10.450.40">
    <property type="match status" value="1"/>
</dbReference>
<keyword evidence="4" id="KW-1185">Reference proteome</keyword>
<organism evidence="3 4">
    <name type="scientific">Spectribacter hydrogenoxidans</name>
    <dbReference type="NCBI Taxonomy" id="3075608"/>
    <lineage>
        <taxon>Bacteria</taxon>
        <taxon>Pseudomonadati</taxon>
        <taxon>Pseudomonadota</taxon>
        <taxon>Gammaproteobacteria</taxon>
        <taxon>Salinisphaerales</taxon>
        <taxon>Salinisphaeraceae</taxon>
        <taxon>Spectribacter</taxon>
    </lineage>
</organism>
<reference evidence="3 4" key="1">
    <citation type="submission" date="2023-09" db="EMBL/GenBank/DDBJ databases">
        <authorList>
            <person name="Rey-Velasco X."/>
        </authorList>
    </citation>
    <scope>NUCLEOTIDE SEQUENCE [LARGE SCALE GENOMIC DNA]</scope>
    <source>
        <strain evidence="3 4">W335</strain>
    </source>
</reference>
<feature type="domain" description="PepSY" evidence="2">
    <location>
        <begin position="28"/>
        <end position="84"/>
    </location>
</feature>
<gene>
    <name evidence="3" type="ORF">RM532_13725</name>
</gene>
<name>A0ABU3C383_9GAMM</name>
<evidence type="ECO:0000313" key="4">
    <source>
        <dbReference type="Proteomes" id="UP001251857"/>
    </source>
</evidence>
<sequence length="177" mass="18769">MFGAPARLFGACALAMLPAITIAAPNVPISECLDAAAAVKPGEFAKVEYLDPSAEGVPAFVIEVRDNAGGSWELSCDARSGAIYEIESEVPGPDDPRFAGTAELTTADAEARALALVPGRILEVEYEVDANGDPVFELDIEDSDGVERKIEVHAVTGEILETSVEHWEIGIEASERR</sequence>
<keyword evidence="1" id="KW-0732">Signal</keyword>
<evidence type="ECO:0000313" key="3">
    <source>
        <dbReference type="EMBL" id="MDT0636010.1"/>
    </source>
</evidence>
<dbReference type="InterPro" id="IPR025711">
    <property type="entry name" value="PepSY"/>
</dbReference>
<feature type="signal peptide" evidence="1">
    <location>
        <begin position="1"/>
        <end position="23"/>
    </location>
</feature>
<protein>
    <submittedName>
        <fullName evidence="3">PepSY domain-containing protein</fullName>
    </submittedName>
</protein>
<evidence type="ECO:0000259" key="2">
    <source>
        <dbReference type="Pfam" id="PF03413"/>
    </source>
</evidence>
<feature type="chain" id="PRO_5046235977" evidence="1">
    <location>
        <begin position="24"/>
        <end position="177"/>
    </location>
</feature>
<dbReference type="RefSeq" id="WP_311653905.1">
    <property type="nucleotide sequence ID" value="NZ_JAVRIB010000016.1"/>
</dbReference>
<feature type="domain" description="PepSY" evidence="2">
    <location>
        <begin position="104"/>
        <end position="162"/>
    </location>
</feature>
<dbReference type="Pfam" id="PF03413">
    <property type="entry name" value="PepSY"/>
    <property type="match status" value="2"/>
</dbReference>